<keyword evidence="2" id="KW-1185">Reference proteome</keyword>
<comment type="caution">
    <text evidence="1">The sequence shown here is derived from an EMBL/GenBank/DDBJ whole genome shotgun (WGS) entry which is preliminary data.</text>
</comment>
<accession>A0A8T9B338</accession>
<dbReference type="PANTHER" id="PTHR21310">
    <property type="entry name" value="AMINOGLYCOSIDE PHOSPHOTRANSFERASE-RELATED-RELATED"/>
    <property type="match status" value="1"/>
</dbReference>
<protein>
    <recommendedName>
        <fullName evidence="3">Aminoglycoside phosphotransferase domain-containing protein</fullName>
    </recommendedName>
</protein>
<dbReference type="PANTHER" id="PTHR21310:SF37">
    <property type="entry name" value="AMINOGLYCOSIDE PHOSPHOTRANSFERASE DOMAIN-CONTAINING PROTEIN"/>
    <property type="match status" value="1"/>
</dbReference>
<dbReference type="OrthoDB" id="3645574at2759"/>
<dbReference type="InterPro" id="IPR051678">
    <property type="entry name" value="AGP_Transferase"/>
</dbReference>
<name>A0A8T9B338_9HELO</name>
<gene>
    <name evidence="1" type="ORF">LARI1_G009145</name>
</gene>
<organism evidence="1 2">
    <name type="scientific">Lachnellula arida</name>
    <dbReference type="NCBI Taxonomy" id="1316785"/>
    <lineage>
        <taxon>Eukaryota</taxon>
        <taxon>Fungi</taxon>
        <taxon>Dikarya</taxon>
        <taxon>Ascomycota</taxon>
        <taxon>Pezizomycotina</taxon>
        <taxon>Leotiomycetes</taxon>
        <taxon>Helotiales</taxon>
        <taxon>Lachnaceae</taxon>
        <taxon>Lachnellula</taxon>
    </lineage>
</organism>
<dbReference type="AlphaFoldDB" id="A0A8T9B338"/>
<dbReference type="EMBL" id="QGMF01001225">
    <property type="protein sequence ID" value="TVY12903.1"/>
    <property type="molecule type" value="Genomic_DNA"/>
</dbReference>
<evidence type="ECO:0008006" key="3">
    <source>
        <dbReference type="Google" id="ProtNLM"/>
    </source>
</evidence>
<sequence>MPTTLKVDHRKPITYESALKKDSNVVNQAAYFKAAEDLYRELWDQRQTIEDLVKHHLRLSNRDTCIVNAEDQWMRGSFNICIPIEVRSTRFHKKLMFRCPMPHKLAEAKYPGTVDEKLSSEVGTYVWMQHQCLDIRIPHLYGFGFSNHHHFVHEQQRPFYIRLWRMFQRRLRNLLRYSPLSNYTAHPTSHRLPTAYMILEHIGPDTGQVLSNNTWETHRNDPRRRQNLFRGMSRLMLSLANIPQPRIGSFQFNPDGTITLTNRPLPCSVIILENDGAPRTIQRNETYTCTEPFVADMLALHENGFLSNPNAVYDTKDCRGQMAASALLRMLSHHYLKRECRNGPFYLQITDSHGGNLFVDDDLNVTCLVDLEWICALPAEALAVPYWLTGHGIDEIVGNLCEFDQVRQEFMNIFEEEEIRRASKHKPTLASMMDEGWKSGAVWFWGCLTSKNARLSLVEDHLCPRFSPLTSKAEEIISQYWQPDSAEIVRRKVADHERYKRDLNVLFSKQTED</sequence>
<evidence type="ECO:0000313" key="2">
    <source>
        <dbReference type="Proteomes" id="UP000469559"/>
    </source>
</evidence>
<evidence type="ECO:0000313" key="1">
    <source>
        <dbReference type="EMBL" id="TVY12903.1"/>
    </source>
</evidence>
<reference evidence="1 2" key="1">
    <citation type="submission" date="2018-05" db="EMBL/GenBank/DDBJ databases">
        <title>Whole genome sequencing for identification of molecular markers to develop diagnostic detection tools for the regulated plant pathogen Lachnellula willkommii.</title>
        <authorList>
            <person name="Giroux E."/>
            <person name="Bilodeau G."/>
        </authorList>
    </citation>
    <scope>NUCLEOTIDE SEQUENCE [LARGE SCALE GENOMIC DNA]</scope>
    <source>
        <strain evidence="1 2">CBS 203.66</strain>
    </source>
</reference>
<dbReference type="Proteomes" id="UP000469559">
    <property type="component" value="Unassembled WGS sequence"/>
</dbReference>
<proteinExistence type="predicted"/>